<evidence type="ECO:0000313" key="2">
    <source>
        <dbReference type="Proteomes" id="UP000255297"/>
    </source>
</evidence>
<accession>A0A378LPC9</accession>
<reference evidence="1 2" key="1">
    <citation type="submission" date="2018-06" db="EMBL/GenBank/DDBJ databases">
        <authorList>
            <consortium name="Pathogen Informatics"/>
            <person name="Doyle S."/>
        </authorList>
    </citation>
    <scope>NUCLEOTIDE SEQUENCE [LARGE SCALE GENOMIC DNA]</scope>
    <source>
        <strain evidence="1 2">NCTC11532</strain>
    </source>
</reference>
<name>A0A378LPC9_9GAMM</name>
<keyword evidence="2" id="KW-1185">Reference proteome</keyword>
<dbReference type="RefSeq" id="WP_031563899.1">
    <property type="nucleotide sequence ID" value="NZ_CAAAIS010000002.1"/>
</dbReference>
<dbReference type="AlphaFoldDB" id="A0A378LPC9"/>
<proteinExistence type="predicted"/>
<dbReference type="STRING" id="1122170.GCA_000701265_02874"/>
<dbReference type="Proteomes" id="UP000255297">
    <property type="component" value="Unassembled WGS sequence"/>
</dbReference>
<organism evidence="1 2">
    <name type="scientific">Legionella wadsworthii</name>
    <dbReference type="NCBI Taxonomy" id="28088"/>
    <lineage>
        <taxon>Bacteria</taxon>
        <taxon>Pseudomonadati</taxon>
        <taxon>Pseudomonadota</taxon>
        <taxon>Gammaproteobacteria</taxon>
        <taxon>Legionellales</taxon>
        <taxon>Legionellaceae</taxon>
        <taxon>Legionella</taxon>
    </lineage>
</organism>
<evidence type="ECO:0000313" key="1">
    <source>
        <dbReference type="EMBL" id="STY28537.1"/>
    </source>
</evidence>
<dbReference type="EMBL" id="UGPB01000001">
    <property type="protein sequence ID" value="STY28537.1"/>
    <property type="molecule type" value="Genomic_DNA"/>
</dbReference>
<sequence>MALSKLIKNIEQTISALESTKKYNASSLKLFPTTEQSSYEGLIKKIHSQNNWFEKMTQYWNVVRQCQSSKLKLERLAKEMIEAKNFSEDQKVVISQTAEECHQGFIALAKAQLHLAQVLFKSGSEIGRGELEGEFSKLQENISSYKKTLESVAVAIADHQLRDIREGEIIRLDALIPYLQKVYDNVYQEKNPFLRKIKNALKNSDRVKEIEFLNDLSKDPECTESIRLQAICLVRNKIKTEFFGKGSTLRKLLESIDEQSIEKDSDEKLSQFISTRPNLMNKMPQSLIEFLAKDEGWQQTMSTEVRQNTQL</sequence>
<protein>
    <submittedName>
        <fullName evidence="1">Uncharacterized protein</fullName>
    </submittedName>
</protein>
<gene>
    <name evidence="1" type="ORF">NCTC11532_00712</name>
</gene>
<dbReference type="OrthoDB" id="5654345at2"/>